<sequence length="263" mass="28442">MTDWVTIVLLGIIEGLTEFLPVSSTGHLIIAGHLLGFKGERAATFEIFIQLGAILAVVVLYKDVFRQLFSRQPGRGLAGPHGIGLLALTTAPILLLGFLLHGIIKHYFFNNTSVVALGLAVGGVAMLLIERWRPRTRRDGLGALRWTDALTVGLCQCLALWPGTSRAASTILGGMLIGIERKTAAEYSFLAAVPALCAAVGYDLFKSRHILQTTDIPAFAVGFVIAFITAIVAIKGFIRLLSSHTLYAFGWYRLLLAVLIMLL</sequence>
<dbReference type="GO" id="GO:0046677">
    <property type="term" value="P:response to antibiotic"/>
    <property type="evidence" value="ECO:0007669"/>
    <property type="project" value="UniProtKB-UniRule"/>
</dbReference>
<dbReference type="HAMAP" id="MF_01006">
    <property type="entry name" value="Undec_diphosphatase"/>
    <property type="match status" value="1"/>
</dbReference>
<evidence type="ECO:0000256" key="6">
    <source>
        <dbReference type="ARBA" id="ARBA00022692"/>
    </source>
</evidence>
<dbReference type="PANTHER" id="PTHR30622">
    <property type="entry name" value="UNDECAPRENYL-DIPHOSPHATASE"/>
    <property type="match status" value="1"/>
</dbReference>
<feature type="transmembrane region" description="Helical" evidence="14">
    <location>
        <begin position="82"/>
        <end position="101"/>
    </location>
</feature>
<keyword evidence="7 14" id="KW-0378">Hydrolase</keyword>
<feature type="transmembrane region" description="Helical" evidence="14">
    <location>
        <begin position="184"/>
        <end position="205"/>
    </location>
</feature>
<reference evidence="15" key="1">
    <citation type="submission" date="2019-03" db="EMBL/GenBank/DDBJ databases">
        <title>Lake Tanganyika Metagenome-Assembled Genomes (MAGs).</title>
        <authorList>
            <person name="Tran P."/>
        </authorList>
    </citation>
    <scope>NUCLEOTIDE SEQUENCE</scope>
    <source>
        <strain evidence="15">K_DeepCast_65m_m2_066</strain>
    </source>
</reference>
<protein>
    <recommendedName>
        <fullName evidence="4 14">Undecaprenyl-diphosphatase</fullName>
        <ecNumber evidence="3 14">3.6.1.27</ecNumber>
    </recommendedName>
    <alternativeName>
        <fullName evidence="12 14">Bacitracin resistance protein</fullName>
    </alternativeName>
    <alternativeName>
        <fullName evidence="11 14">Undecaprenyl pyrophosphate phosphatase</fullName>
    </alternativeName>
</protein>
<organism evidence="15 16">
    <name type="scientific">Tectimicrobiota bacterium</name>
    <dbReference type="NCBI Taxonomy" id="2528274"/>
    <lineage>
        <taxon>Bacteria</taxon>
        <taxon>Pseudomonadati</taxon>
        <taxon>Nitrospinota/Tectimicrobiota group</taxon>
        <taxon>Candidatus Tectimicrobiota</taxon>
    </lineage>
</organism>
<feature type="transmembrane region" description="Helical" evidence="14">
    <location>
        <begin position="42"/>
        <end position="61"/>
    </location>
</feature>
<dbReference type="GO" id="GO:0071555">
    <property type="term" value="P:cell wall organization"/>
    <property type="evidence" value="ECO:0007669"/>
    <property type="project" value="UniProtKB-KW"/>
</dbReference>
<dbReference type="NCBIfam" id="TIGR00753">
    <property type="entry name" value="undec_PP_bacA"/>
    <property type="match status" value="1"/>
</dbReference>
<keyword evidence="6 14" id="KW-0812">Transmembrane</keyword>
<dbReference type="Pfam" id="PF02673">
    <property type="entry name" value="BacA"/>
    <property type="match status" value="1"/>
</dbReference>
<evidence type="ECO:0000256" key="3">
    <source>
        <dbReference type="ARBA" id="ARBA00012374"/>
    </source>
</evidence>
<comment type="subcellular location">
    <subcellularLocation>
        <location evidence="1 14">Cell membrane</location>
        <topology evidence="1 14">Multi-pass membrane protein</topology>
    </subcellularLocation>
</comment>
<keyword evidence="5 14" id="KW-1003">Cell membrane</keyword>
<dbReference type="GO" id="GO:0050380">
    <property type="term" value="F:undecaprenyl-diphosphatase activity"/>
    <property type="evidence" value="ECO:0007669"/>
    <property type="project" value="UniProtKB-UniRule"/>
</dbReference>
<evidence type="ECO:0000256" key="10">
    <source>
        <dbReference type="ARBA" id="ARBA00023251"/>
    </source>
</evidence>
<comment type="catalytic activity">
    <reaction evidence="13 14">
        <text>di-trans,octa-cis-undecaprenyl diphosphate + H2O = di-trans,octa-cis-undecaprenyl phosphate + phosphate + H(+)</text>
        <dbReference type="Rhea" id="RHEA:28094"/>
        <dbReference type="ChEBI" id="CHEBI:15377"/>
        <dbReference type="ChEBI" id="CHEBI:15378"/>
        <dbReference type="ChEBI" id="CHEBI:43474"/>
        <dbReference type="ChEBI" id="CHEBI:58405"/>
        <dbReference type="ChEBI" id="CHEBI:60392"/>
        <dbReference type="EC" id="3.6.1.27"/>
    </reaction>
</comment>
<dbReference type="InterPro" id="IPR003824">
    <property type="entry name" value="UppP"/>
</dbReference>
<dbReference type="GO" id="GO:0005886">
    <property type="term" value="C:plasma membrane"/>
    <property type="evidence" value="ECO:0007669"/>
    <property type="project" value="UniProtKB-SubCell"/>
</dbReference>
<keyword evidence="14" id="KW-0961">Cell wall biogenesis/degradation</keyword>
<accession>A0A938B2Z7</accession>
<comment type="similarity">
    <text evidence="2 14">Belongs to the UppP family.</text>
</comment>
<feature type="transmembrane region" description="Helical" evidence="14">
    <location>
        <begin position="107"/>
        <end position="129"/>
    </location>
</feature>
<keyword evidence="14" id="KW-0573">Peptidoglycan synthesis</keyword>
<dbReference type="GO" id="GO:0008360">
    <property type="term" value="P:regulation of cell shape"/>
    <property type="evidence" value="ECO:0007669"/>
    <property type="project" value="UniProtKB-KW"/>
</dbReference>
<evidence type="ECO:0000256" key="7">
    <source>
        <dbReference type="ARBA" id="ARBA00022801"/>
    </source>
</evidence>
<evidence type="ECO:0000256" key="14">
    <source>
        <dbReference type="HAMAP-Rule" id="MF_01006"/>
    </source>
</evidence>
<keyword evidence="10 14" id="KW-0046">Antibiotic resistance</keyword>
<evidence type="ECO:0000256" key="2">
    <source>
        <dbReference type="ARBA" id="ARBA00010621"/>
    </source>
</evidence>
<evidence type="ECO:0000256" key="1">
    <source>
        <dbReference type="ARBA" id="ARBA00004651"/>
    </source>
</evidence>
<keyword evidence="14" id="KW-0133">Cell shape</keyword>
<dbReference type="Proteomes" id="UP000712673">
    <property type="component" value="Unassembled WGS sequence"/>
</dbReference>
<dbReference type="EMBL" id="VGLS01000124">
    <property type="protein sequence ID" value="MBM3223303.1"/>
    <property type="molecule type" value="Genomic_DNA"/>
</dbReference>
<dbReference type="AlphaFoldDB" id="A0A938B2Z7"/>
<dbReference type="EC" id="3.6.1.27" evidence="3 14"/>
<evidence type="ECO:0000313" key="16">
    <source>
        <dbReference type="Proteomes" id="UP000712673"/>
    </source>
</evidence>
<dbReference type="NCBIfam" id="NF001389">
    <property type="entry name" value="PRK00281.1-2"/>
    <property type="match status" value="1"/>
</dbReference>
<keyword evidence="8 14" id="KW-1133">Transmembrane helix</keyword>
<dbReference type="PANTHER" id="PTHR30622:SF3">
    <property type="entry name" value="UNDECAPRENYL-DIPHOSPHATASE"/>
    <property type="match status" value="1"/>
</dbReference>
<gene>
    <name evidence="14" type="primary">uppP</name>
    <name evidence="15" type="ORF">FJZ47_05810</name>
</gene>
<dbReference type="NCBIfam" id="NF001390">
    <property type="entry name" value="PRK00281.1-4"/>
    <property type="match status" value="1"/>
</dbReference>
<keyword evidence="9 14" id="KW-0472">Membrane</keyword>
<evidence type="ECO:0000256" key="13">
    <source>
        <dbReference type="ARBA" id="ARBA00047594"/>
    </source>
</evidence>
<comment type="function">
    <text evidence="14">Catalyzes the dephosphorylation of undecaprenyl diphosphate (UPP). Confers resistance to bacitracin.</text>
</comment>
<comment type="miscellaneous">
    <text evidence="14">Bacitracin is thought to be involved in the inhibition of peptidoglycan synthesis by sequestering undecaprenyl diphosphate, thereby reducing the pool of lipid carrier available.</text>
</comment>
<proteinExistence type="inferred from homology"/>
<dbReference type="GO" id="GO:0009252">
    <property type="term" value="P:peptidoglycan biosynthetic process"/>
    <property type="evidence" value="ECO:0007669"/>
    <property type="project" value="UniProtKB-KW"/>
</dbReference>
<feature type="transmembrane region" description="Helical" evidence="14">
    <location>
        <begin position="244"/>
        <end position="262"/>
    </location>
</feature>
<evidence type="ECO:0000256" key="8">
    <source>
        <dbReference type="ARBA" id="ARBA00022989"/>
    </source>
</evidence>
<evidence type="ECO:0000313" key="15">
    <source>
        <dbReference type="EMBL" id="MBM3223303.1"/>
    </source>
</evidence>
<evidence type="ECO:0000256" key="4">
    <source>
        <dbReference type="ARBA" id="ARBA00021581"/>
    </source>
</evidence>
<evidence type="ECO:0000256" key="5">
    <source>
        <dbReference type="ARBA" id="ARBA00022475"/>
    </source>
</evidence>
<evidence type="ECO:0000256" key="9">
    <source>
        <dbReference type="ARBA" id="ARBA00023136"/>
    </source>
</evidence>
<name>A0A938B2Z7_UNCTE</name>
<evidence type="ECO:0000256" key="11">
    <source>
        <dbReference type="ARBA" id="ARBA00032707"/>
    </source>
</evidence>
<comment type="caution">
    <text evidence="15">The sequence shown here is derived from an EMBL/GenBank/DDBJ whole genome shotgun (WGS) entry which is preliminary data.</text>
</comment>
<feature type="transmembrane region" description="Helical" evidence="14">
    <location>
        <begin position="217"/>
        <end position="238"/>
    </location>
</feature>
<evidence type="ECO:0000256" key="12">
    <source>
        <dbReference type="ARBA" id="ARBA00032932"/>
    </source>
</evidence>